<feature type="binding site" evidence="2">
    <location>
        <begin position="98"/>
        <end position="101"/>
    </location>
    <ligand>
        <name>substrate</name>
    </ligand>
</feature>
<evidence type="ECO:0000313" key="4">
    <source>
        <dbReference type="EMBL" id="KFI83393.1"/>
    </source>
</evidence>
<dbReference type="PANTHER" id="PTHR48100:SF15">
    <property type="entry name" value="SEDOHEPTULOSE 1,7-BISPHOSPHATASE"/>
    <property type="match status" value="1"/>
</dbReference>
<dbReference type="GO" id="GO:0101006">
    <property type="term" value="F:protein histidine phosphatase activity"/>
    <property type="evidence" value="ECO:0007669"/>
    <property type="project" value="TreeGrafter"/>
</dbReference>
<sequence>MVHSHSNASNDASRQGLIVLLRHGQTAWSVSGQHTGRTDIPLTSTGEQQAVQARSRLDQAFPGGFAPDAVYSSPLKRARSTAELAGFTAPTLLQGLAEWDYGRAEGRTRDEVSDANGHDWTLWRDGPESLSPRLAGDWDTTLPSGETITVHNGPGEMLDDAANRAGDVLEQLTPLLDEGKTVLLVAHAHILRILTTRWLGLDPHTARLFRLDTAHFSMLSRYRGDNVIQHWNC</sequence>
<gene>
    <name evidence="4" type="ORF">BPSY_0487</name>
</gene>
<accession>A0A087CJE3</accession>
<name>A0A087CJE3_9BIFI</name>
<dbReference type="AlphaFoldDB" id="A0A087CJE3"/>
<dbReference type="OrthoDB" id="4697614at2"/>
<protein>
    <submittedName>
        <fullName evidence="4">Phosphoglycerate mutase family protein</fullName>
    </submittedName>
</protein>
<feature type="active site" description="Tele-phosphohistidine intermediate" evidence="1">
    <location>
        <position position="23"/>
    </location>
</feature>
<comment type="caution">
    <text evidence="4">The sequence shown here is derived from an EMBL/GenBank/DDBJ whole genome shotgun (WGS) entry which is preliminary data.</text>
</comment>
<evidence type="ECO:0000256" key="3">
    <source>
        <dbReference type="PIRSR" id="PIRSR613078-3"/>
    </source>
</evidence>
<feature type="binding site" evidence="2">
    <location>
        <begin position="35"/>
        <end position="36"/>
    </location>
    <ligand>
        <name>substrate</name>
    </ligand>
</feature>
<evidence type="ECO:0000313" key="5">
    <source>
        <dbReference type="Proteomes" id="UP000029050"/>
    </source>
</evidence>
<dbReference type="Proteomes" id="UP000029050">
    <property type="component" value="Unassembled WGS sequence"/>
</dbReference>
<dbReference type="STRING" id="218140.BPSY_0487"/>
<feature type="active site" description="Proton donor/acceptor" evidence="1">
    <location>
        <position position="98"/>
    </location>
</feature>
<dbReference type="InterPro" id="IPR050275">
    <property type="entry name" value="PGM_Phosphatase"/>
</dbReference>
<organism evidence="4 5">
    <name type="scientific">Bifidobacterium psychraerophilum</name>
    <dbReference type="NCBI Taxonomy" id="218140"/>
    <lineage>
        <taxon>Bacteria</taxon>
        <taxon>Bacillati</taxon>
        <taxon>Actinomycetota</taxon>
        <taxon>Actinomycetes</taxon>
        <taxon>Bifidobacteriales</taxon>
        <taxon>Bifidobacteriaceae</taxon>
        <taxon>Bifidobacterium</taxon>
    </lineage>
</organism>
<keyword evidence="5" id="KW-1185">Reference proteome</keyword>
<dbReference type="SMART" id="SM00855">
    <property type="entry name" value="PGAM"/>
    <property type="match status" value="1"/>
</dbReference>
<dbReference type="Gene3D" id="3.40.50.1240">
    <property type="entry name" value="Phosphoglycerate mutase-like"/>
    <property type="match status" value="1"/>
</dbReference>
<evidence type="ECO:0000256" key="2">
    <source>
        <dbReference type="PIRSR" id="PIRSR613078-2"/>
    </source>
</evidence>
<dbReference type="GO" id="GO:0070297">
    <property type="term" value="P:regulation of phosphorelay signal transduction system"/>
    <property type="evidence" value="ECO:0007669"/>
    <property type="project" value="TreeGrafter"/>
</dbReference>
<proteinExistence type="predicted"/>
<evidence type="ECO:0000256" key="1">
    <source>
        <dbReference type="PIRSR" id="PIRSR613078-1"/>
    </source>
</evidence>
<reference evidence="4 5" key="1">
    <citation type="submission" date="2014-03" db="EMBL/GenBank/DDBJ databases">
        <title>Genomics of Bifidobacteria.</title>
        <authorList>
            <person name="Ventura M."/>
            <person name="Milani C."/>
            <person name="Lugli G.A."/>
        </authorList>
    </citation>
    <scope>NUCLEOTIDE SEQUENCE [LARGE SCALE GENOMIC DNA]</scope>
    <source>
        <strain evidence="4 5">LMG 21775</strain>
    </source>
</reference>
<feature type="binding site" evidence="2">
    <location>
        <position position="77"/>
    </location>
    <ligand>
        <name>substrate</name>
    </ligand>
</feature>
<dbReference type="GeneID" id="98299692"/>
<dbReference type="InterPro" id="IPR013078">
    <property type="entry name" value="His_Pase_superF_clade-1"/>
</dbReference>
<dbReference type="CDD" id="cd07067">
    <property type="entry name" value="HP_PGM_like"/>
    <property type="match status" value="1"/>
</dbReference>
<dbReference type="RefSeq" id="WP_033498353.1">
    <property type="nucleotide sequence ID" value="NZ_JGZI01000007.1"/>
</dbReference>
<feature type="site" description="Transition state stabilizer" evidence="3">
    <location>
        <position position="187"/>
    </location>
</feature>
<dbReference type="eggNOG" id="COG0406">
    <property type="taxonomic scope" value="Bacteria"/>
</dbReference>
<dbReference type="InterPro" id="IPR029033">
    <property type="entry name" value="His_PPase_superfam"/>
</dbReference>
<dbReference type="PANTHER" id="PTHR48100">
    <property type="entry name" value="BROAD-SPECIFICITY PHOSPHATASE YOR283W-RELATED"/>
    <property type="match status" value="1"/>
</dbReference>
<dbReference type="Pfam" id="PF00300">
    <property type="entry name" value="His_Phos_1"/>
    <property type="match status" value="1"/>
</dbReference>
<dbReference type="SUPFAM" id="SSF53254">
    <property type="entry name" value="Phosphoglycerate mutase-like"/>
    <property type="match status" value="1"/>
</dbReference>
<dbReference type="EMBL" id="JGZI01000007">
    <property type="protein sequence ID" value="KFI83393.1"/>
    <property type="molecule type" value="Genomic_DNA"/>
</dbReference>